<reference evidence="2" key="1">
    <citation type="journal article" date="2019" name="Int. J. Syst. Evol. Microbiol.">
        <title>The Global Catalogue of Microorganisms (GCM) 10K type strain sequencing project: providing services to taxonomists for standard genome sequencing and annotation.</title>
        <authorList>
            <consortium name="The Broad Institute Genomics Platform"/>
            <consortium name="The Broad Institute Genome Sequencing Center for Infectious Disease"/>
            <person name="Wu L."/>
            <person name="Ma J."/>
        </authorList>
    </citation>
    <scope>NUCLEOTIDE SEQUENCE [LARGE SCALE GENOMIC DNA]</scope>
    <source>
        <strain evidence="2">CGMCC 1.10188</strain>
    </source>
</reference>
<name>A0ABQ1IZ31_9PROT</name>
<proteinExistence type="predicted"/>
<evidence type="ECO:0000313" key="1">
    <source>
        <dbReference type="EMBL" id="GGB54710.1"/>
    </source>
</evidence>
<dbReference type="EMBL" id="BMDZ01000059">
    <property type="protein sequence ID" value="GGB54710.1"/>
    <property type="molecule type" value="Genomic_DNA"/>
</dbReference>
<organism evidence="1 2">
    <name type="scientific">Tistrella bauzanensis</name>
    <dbReference type="NCBI Taxonomy" id="657419"/>
    <lineage>
        <taxon>Bacteria</taxon>
        <taxon>Pseudomonadati</taxon>
        <taxon>Pseudomonadota</taxon>
        <taxon>Alphaproteobacteria</taxon>
        <taxon>Geminicoccales</taxon>
        <taxon>Geminicoccaceae</taxon>
        <taxon>Tistrella</taxon>
    </lineage>
</organism>
<evidence type="ECO:0008006" key="3">
    <source>
        <dbReference type="Google" id="ProtNLM"/>
    </source>
</evidence>
<dbReference type="Pfam" id="PF14907">
    <property type="entry name" value="NTP_transf_5"/>
    <property type="match status" value="1"/>
</dbReference>
<sequence>MTESRIDPGLAALAVAVAQGIGGPVAAASRPVDLGPDGVLGDWGEAARLLARHRVQGLASPALLKAAGHAMPAHLKGNLIRATMLAIQAQRKQMDLLLQVLTALQARGIRAMALKGTMLGHRYMVRPELRLSNDLDVLVDPARIDEAEAVIAGLNYRRFLPPADWRPAWVAHYRKWRKDSGFLAREGGTMIECHWRIFDNWKLLPFDFDSLWQGRHIEQVDGVEIPMIGNLLQLVYLAAHGSYHAWFRLKWVADFAAVFCATSPEDRRVAAALAREMGVGPVFDHALSLAHRLFAIPLTPEETDRVAHAPRRAALDTFALEALHHHDASAVGLAKDRRFALRMVLHSYRLRREPGFLVTQIALDLNFPGGLETSRLGDRWLWLYPAIRGWRSARHHITHRLGWHSAT</sequence>
<keyword evidence="2" id="KW-1185">Reference proteome</keyword>
<evidence type="ECO:0000313" key="2">
    <source>
        <dbReference type="Proteomes" id="UP000603352"/>
    </source>
</evidence>
<dbReference type="InterPro" id="IPR039498">
    <property type="entry name" value="NTP_transf_5"/>
</dbReference>
<gene>
    <name evidence="1" type="ORF">GCM10011505_39620</name>
</gene>
<dbReference type="Proteomes" id="UP000603352">
    <property type="component" value="Unassembled WGS sequence"/>
</dbReference>
<accession>A0ABQ1IZ31</accession>
<protein>
    <recommendedName>
        <fullName evidence="3">Nucleotidyltransferase family protein</fullName>
    </recommendedName>
</protein>
<comment type="caution">
    <text evidence="1">The sequence shown here is derived from an EMBL/GenBank/DDBJ whole genome shotgun (WGS) entry which is preliminary data.</text>
</comment>